<reference evidence="4 5" key="1">
    <citation type="journal article" date="2019" name="Nat. Ecol. Evol.">
        <title>Megaphylogeny resolves global patterns of mushroom evolution.</title>
        <authorList>
            <person name="Varga T."/>
            <person name="Krizsan K."/>
            <person name="Foldi C."/>
            <person name="Dima B."/>
            <person name="Sanchez-Garcia M."/>
            <person name="Sanchez-Ramirez S."/>
            <person name="Szollosi G.J."/>
            <person name="Szarkandi J.G."/>
            <person name="Papp V."/>
            <person name="Albert L."/>
            <person name="Andreopoulos W."/>
            <person name="Angelini C."/>
            <person name="Antonin V."/>
            <person name="Barry K.W."/>
            <person name="Bougher N.L."/>
            <person name="Buchanan P."/>
            <person name="Buyck B."/>
            <person name="Bense V."/>
            <person name="Catcheside P."/>
            <person name="Chovatia M."/>
            <person name="Cooper J."/>
            <person name="Damon W."/>
            <person name="Desjardin D."/>
            <person name="Finy P."/>
            <person name="Geml J."/>
            <person name="Haridas S."/>
            <person name="Hughes K."/>
            <person name="Justo A."/>
            <person name="Karasinski D."/>
            <person name="Kautmanova I."/>
            <person name="Kiss B."/>
            <person name="Kocsube S."/>
            <person name="Kotiranta H."/>
            <person name="LaButti K.M."/>
            <person name="Lechner B.E."/>
            <person name="Liimatainen K."/>
            <person name="Lipzen A."/>
            <person name="Lukacs Z."/>
            <person name="Mihaltcheva S."/>
            <person name="Morgado L.N."/>
            <person name="Niskanen T."/>
            <person name="Noordeloos M.E."/>
            <person name="Ohm R.A."/>
            <person name="Ortiz-Santana B."/>
            <person name="Ovrebo C."/>
            <person name="Racz N."/>
            <person name="Riley R."/>
            <person name="Savchenko A."/>
            <person name="Shiryaev A."/>
            <person name="Soop K."/>
            <person name="Spirin V."/>
            <person name="Szebenyi C."/>
            <person name="Tomsovsky M."/>
            <person name="Tulloss R.E."/>
            <person name="Uehling J."/>
            <person name="Grigoriev I.V."/>
            <person name="Vagvolgyi C."/>
            <person name="Papp T."/>
            <person name="Martin F.M."/>
            <person name="Miettinen O."/>
            <person name="Hibbett D.S."/>
            <person name="Nagy L.G."/>
        </authorList>
    </citation>
    <scope>NUCLEOTIDE SEQUENCE [LARGE SCALE GENOMIC DNA]</scope>
    <source>
        <strain evidence="4 5">OMC1185</strain>
    </source>
</reference>
<keyword evidence="5" id="KW-1185">Reference proteome</keyword>
<organism evidence="4 5">
    <name type="scientific">Heliocybe sulcata</name>
    <dbReference type="NCBI Taxonomy" id="5364"/>
    <lineage>
        <taxon>Eukaryota</taxon>
        <taxon>Fungi</taxon>
        <taxon>Dikarya</taxon>
        <taxon>Basidiomycota</taxon>
        <taxon>Agaricomycotina</taxon>
        <taxon>Agaricomycetes</taxon>
        <taxon>Gloeophyllales</taxon>
        <taxon>Gloeophyllaceae</taxon>
        <taxon>Heliocybe</taxon>
    </lineage>
</organism>
<evidence type="ECO:0000256" key="1">
    <source>
        <dbReference type="ARBA" id="ARBA00022729"/>
    </source>
</evidence>
<dbReference type="STRING" id="5364.A0A5C3NNL5"/>
<protein>
    <recommendedName>
        <fullName evidence="6">RlpA-like protein double-psi beta-barrel domain-containing protein</fullName>
    </recommendedName>
</protein>
<dbReference type="PANTHER" id="PTHR31836:SF28">
    <property type="entry name" value="SRCR DOMAIN-CONTAINING PROTEIN-RELATED"/>
    <property type="match status" value="1"/>
</dbReference>
<gene>
    <name evidence="4" type="ORF">OE88DRAFT_1017206</name>
</gene>
<sequence>MRRCIALSSIFALSLSFFGLASADSSHAQLNRRHHVARNDLASRETHQLGKRFDNARFTYFQDGLGACGQYNGPNDFIVAVNIPQYDGGSHCFETITITANGKTTQATVADECEGCPYGALDFSEGLFKFFASEDQGTIYGSWEFGSGAKPSTSTPPPPPSTTSTWSSTSTWSPPPTTSSKKPKTTSSTSTTSSTPTSTSSSTSSTPTPSSSSSSAAPSTTSSAADTLPTASESNPDNLEQFNMALVNLAGLVMAAATATS</sequence>
<dbReference type="OrthoDB" id="623670at2759"/>
<proteinExistence type="predicted"/>
<evidence type="ECO:0000256" key="3">
    <source>
        <dbReference type="SAM" id="SignalP"/>
    </source>
</evidence>
<evidence type="ECO:0000313" key="5">
    <source>
        <dbReference type="Proteomes" id="UP000305948"/>
    </source>
</evidence>
<feature type="chain" id="PRO_5022702973" description="RlpA-like protein double-psi beta-barrel domain-containing protein" evidence="3">
    <location>
        <begin position="24"/>
        <end position="261"/>
    </location>
</feature>
<dbReference type="EMBL" id="ML213505">
    <property type="protein sequence ID" value="TFK55221.1"/>
    <property type="molecule type" value="Genomic_DNA"/>
</dbReference>
<keyword evidence="1 3" id="KW-0732">Signal</keyword>
<accession>A0A5C3NNL5</accession>
<evidence type="ECO:0000313" key="4">
    <source>
        <dbReference type="EMBL" id="TFK55221.1"/>
    </source>
</evidence>
<dbReference type="Gene3D" id="2.40.40.10">
    <property type="entry name" value="RlpA-like domain"/>
    <property type="match status" value="1"/>
</dbReference>
<feature type="region of interest" description="Disordered" evidence="2">
    <location>
        <begin position="142"/>
        <end position="237"/>
    </location>
</feature>
<feature type="compositionally biased region" description="Low complexity" evidence="2">
    <location>
        <begin position="162"/>
        <end position="172"/>
    </location>
</feature>
<evidence type="ECO:0000256" key="2">
    <source>
        <dbReference type="SAM" id="MobiDB-lite"/>
    </source>
</evidence>
<dbReference type="AlphaFoldDB" id="A0A5C3NNL5"/>
<name>A0A5C3NNL5_9AGAM</name>
<dbReference type="PANTHER" id="PTHR31836">
    <property type="match status" value="1"/>
</dbReference>
<evidence type="ECO:0008006" key="6">
    <source>
        <dbReference type="Google" id="ProtNLM"/>
    </source>
</evidence>
<dbReference type="CDD" id="cd22191">
    <property type="entry name" value="DPBB_RlpA_EXP_N-like"/>
    <property type="match status" value="1"/>
</dbReference>
<feature type="compositionally biased region" description="Low complexity" evidence="2">
    <location>
        <begin position="185"/>
        <end position="223"/>
    </location>
</feature>
<dbReference type="InterPro" id="IPR051477">
    <property type="entry name" value="Expansin_CellWall"/>
</dbReference>
<dbReference type="Proteomes" id="UP000305948">
    <property type="component" value="Unassembled WGS sequence"/>
</dbReference>
<dbReference type="SUPFAM" id="SSF50685">
    <property type="entry name" value="Barwin-like endoglucanases"/>
    <property type="match status" value="1"/>
</dbReference>
<dbReference type="InterPro" id="IPR036908">
    <property type="entry name" value="RlpA-like_sf"/>
</dbReference>
<feature type="signal peptide" evidence="3">
    <location>
        <begin position="1"/>
        <end position="23"/>
    </location>
</feature>